<dbReference type="InterPro" id="IPR036388">
    <property type="entry name" value="WH-like_DNA-bd_sf"/>
</dbReference>
<dbReference type="GO" id="GO:0000976">
    <property type="term" value="F:transcription cis-regulatory region binding"/>
    <property type="evidence" value="ECO:0007669"/>
    <property type="project" value="TreeGrafter"/>
</dbReference>
<accession>A0A1Z5HUJ2</accession>
<dbReference type="Gene3D" id="6.10.250.690">
    <property type="match status" value="1"/>
</dbReference>
<evidence type="ECO:0000256" key="9">
    <source>
        <dbReference type="ARBA" id="ARBA00023163"/>
    </source>
</evidence>
<evidence type="ECO:0000256" key="11">
    <source>
        <dbReference type="PROSITE-ProRule" id="PRU00169"/>
    </source>
</evidence>
<evidence type="ECO:0000313" key="15">
    <source>
        <dbReference type="EMBL" id="GAW93017.1"/>
    </source>
</evidence>
<dbReference type="Gene3D" id="3.40.50.2300">
    <property type="match status" value="1"/>
</dbReference>
<proteinExistence type="predicted"/>
<feature type="domain" description="OmpR/PhoB-type" evidence="14">
    <location>
        <begin position="139"/>
        <end position="238"/>
    </location>
</feature>
<dbReference type="Pfam" id="PF00072">
    <property type="entry name" value="Response_reg"/>
    <property type="match status" value="1"/>
</dbReference>
<evidence type="ECO:0000259" key="13">
    <source>
        <dbReference type="PROSITE" id="PS50110"/>
    </source>
</evidence>
<dbReference type="AlphaFoldDB" id="A0A1Z5HUJ2"/>
<dbReference type="Pfam" id="PF00486">
    <property type="entry name" value="Trans_reg_C"/>
    <property type="match status" value="1"/>
</dbReference>
<organism evidence="15 16">
    <name type="scientific">Calderihabitans maritimus</name>
    <dbReference type="NCBI Taxonomy" id="1246530"/>
    <lineage>
        <taxon>Bacteria</taxon>
        <taxon>Bacillati</taxon>
        <taxon>Bacillota</taxon>
        <taxon>Clostridia</taxon>
        <taxon>Neomoorellales</taxon>
        <taxon>Calderihabitantaceae</taxon>
        <taxon>Calderihabitans</taxon>
    </lineage>
</organism>
<feature type="modified residue" description="4-aspartylphosphate" evidence="11">
    <location>
        <position position="63"/>
    </location>
</feature>
<evidence type="ECO:0000259" key="14">
    <source>
        <dbReference type="PROSITE" id="PS51755"/>
    </source>
</evidence>
<dbReference type="GO" id="GO:0005829">
    <property type="term" value="C:cytosol"/>
    <property type="evidence" value="ECO:0007669"/>
    <property type="project" value="TreeGrafter"/>
</dbReference>
<dbReference type="GO" id="GO:0032993">
    <property type="term" value="C:protein-DNA complex"/>
    <property type="evidence" value="ECO:0007669"/>
    <property type="project" value="TreeGrafter"/>
</dbReference>
<dbReference type="SUPFAM" id="SSF52172">
    <property type="entry name" value="CheY-like"/>
    <property type="match status" value="1"/>
</dbReference>
<evidence type="ECO:0000256" key="5">
    <source>
        <dbReference type="ARBA" id="ARBA00023012"/>
    </source>
</evidence>
<reference evidence="16" key="1">
    <citation type="journal article" date="2017" name="Appl. Environ. Microbiol.">
        <title>Genomic Analysis of Calderihabitans maritimus KKC1, a Thermophilic, Hydrogenogenic, Carboxydotrophic Bacterium Isolated from Marine Sediment.</title>
        <authorList>
            <person name="Omae K."/>
            <person name="Yoneda Y."/>
            <person name="Fukuyama Y."/>
            <person name="Yoshida T."/>
            <person name="Sako Y."/>
        </authorList>
    </citation>
    <scope>NUCLEOTIDE SEQUENCE [LARGE SCALE GENOMIC DNA]</scope>
    <source>
        <strain evidence="16">KKC1</strain>
    </source>
</reference>
<evidence type="ECO:0000313" key="16">
    <source>
        <dbReference type="Proteomes" id="UP000197032"/>
    </source>
</evidence>
<dbReference type="InterPro" id="IPR011006">
    <property type="entry name" value="CheY-like_superfamily"/>
</dbReference>
<keyword evidence="9" id="KW-0804">Transcription</keyword>
<keyword evidence="8" id="KW-0010">Activator</keyword>
<gene>
    <name evidence="15" type="ORF">KKC1_21610</name>
</gene>
<comment type="subcellular location">
    <subcellularLocation>
        <location evidence="1">Cytoplasm</location>
    </subcellularLocation>
</comment>
<dbReference type="PROSITE" id="PS51755">
    <property type="entry name" value="OMPR_PHOB"/>
    <property type="match status" value="1"/>
</dbReference>
<keyword evidence="6" id="KW-0805">Transcription regulation</keyword>
<keyword evidence="4 11" id="KW-0597">Phosphoprotein</keyword>
<dbReference type="PANTHER" id="PTHR48111:SF44">
    <property type="entry name" value="TRANSCRIPTIONAL REGULATORY PROTEIN RESD"/>
    <property type="match status" value="1"/>
</dbReference>
<dbReference type="CDD" id="cd00383">
    <property type="entry name" value="trans_reg_C"/>
    <property type="match status" value="1"/>
</dbReference>
<feature type="domain" description="Response regulatory" evidence="13">
    <location>
        <begin position="14"/>
        <end position="127"/>
    </location>
</feature>
<dbReference type="SMART" id="SM00448">
    <property type="entry name" value="REC"/>
    <property type="match status" value="1"/>
</dbReference>
<dbReference type="Proteomes" id="UP000197032">
    <property type="component" value="Unassembled WGS sequence"/>
</dbReference>
<dbReference type="FunFam" id="1.10.10.10:FF:000018">
    <property type="entry name" value="DNA-binding response regulator ResD"/>
    <property type="match status" value="1"/>
</dbReference>
<evidence type="ECO:0000256" key="3">
    <source>
        <dbReference type="ARBA" id="ARBA00022490"/>
    </source>
</evidence>
<keyword evidence="7 12" id="KW-0238">DNA-binding</keyword>
<dbReference type="OrthoDB" id="152576at2"/>
<evidence type="ECO:0000256" key="6">
    <source>
        <dbReference type="ARBA" id="ARBA00023015"/>
    </source>
</evidence>
<dbReference type="FunFam" id="3.40.50.2300:FF:000001">
    <property type="entry name" value="DNA-binding response regulator PhoB"/>
    <property type="match status" value="1"/>
</dbReference>
<comment type="function">
    <text evidence="10">May play the central regulatory role in sporulation. It may be an element of the effector pathway responsible for the activation of sporulation genes in response to nutritional stress. Spo0A may act in concert with spo0H (a sigma factor) to control the expression of some genes that are critical to the sporulation process.</text>
</comment>
<protein>
    <recommendedName>
        <fullName evidence="2">Stage 0 sporulation protein A homolog</fullName>
    </recommendedName>
</protein>
<evidence type="ECO:0000256" key="7">
    <source>
        <dbReference type="ARBA" id="ARBA00023125"/>
    </source>
</evidence>
<dbReference type="InterPro" id="IPR039420">
    <property type="entry name" value="WalR-like"/>
</dbReference>
<name>A0A1Z5HUJ2_9FIRM</name>
<evidence type="ECO:0000256" key="10">
    <source>
        <dbReference type="ARBA" id="ARBA00024867"/>
    </source>
</evidence>
<dbReference type="EMBL" id="BDGJ01000111">
    <property type="protein sequence ID" value="GAW93017.1"/>
    <property type="molecule type" value="Genomic_DNA"/>
</dbReference>
<dbReference type="PROSITE" id="PS50110">
    <property type="entry name" value="RESPONSE_REGULATORY"/>
    <property type="match status" value="1"/>
</dbReference>
<evidence type="ECO:0000256" key="12">
    <source>
        <dbReference type="PROSITE-ProRule" id="PRU01091"/>
    </source>
</evidence>
<evidence type="ECO:0000256" key="4">
    <source>
        <dbReference type="ARBA" id="ARBA00022553"/>
    </source>
</evidence>
<dbReference type="SMART" id="SM00862">
    <property type="entry name" value="Trans_reg_C"/>
    <property type="match status" value="1"/>
</dbReference>
<dbReference type="PANTHER" id="PTHR48111">
    <property type="entry name" value="REGULATOR OF RPOS"/>
    <property type="match status" value="1"/>
</dbReference>
<dbReference type="InterPro" id="IPR001789">
    <property type="entry name" value="Sig_transdc_resp-reg_receiver"/>
</dbReference>
<keyword evidence="5" id="KW-0902">Two-component regulatory system</keyword>
<evidence type="ECO:0000256" key="1">
    <source>
        <dbReference type="ARBA" id="ARBA00004496"/>
    </source>
</evidence>
<feature type="DNA-binding region" description="OmpR/PhoB-type" evidence="12">
    <location>
        <begin position="139"/>
        <end position="238"/>
    </location>
</feature>
<keyword evidence="16" id="KW-1185">Reference proteome</keyword>
<comment type="caution">
    <text evidence="15">The sequence shown here is derived from an EMBL/GenBank/DDBJ whole genome shotgun (WGS) entry which is preliminary data.</text>
</comment>
<dbReference type="InterPro" id="IPR001867">
    <property type="entry name" value="OmpR/PhoB-type_DNA-bd"/>
</dbReference>
<dbReference type="Gene3D" id="1.10.10.10">
    <property type="entry name" value="Winged helix-like DNA-binding domain superfamily/Winged helix DNA-binding domain"/>
    <property type="match status" value="1"/>
</dbReference>
<keyword evidence="3" id="KW-0963">Cytoplasm</keyword>
<sequence length="241" mass="27701">MSGGRDKTVKDKIRILVADDEAKIRELVRMYLEREGFEVDEAGDGQETIEKIGKGKFHLVILDIMMPNLDGLTVCREIRRTMDIPIILLTARGEEVDRVLGFELGADDYVVKPFSPRELVARVKALLRRTLPDKDHEKQNVITYPQLTINQDARQVLVGNKEISLTPKEFDLLVLLASHPGKVFSRETILEKVWGYDFYGDLRTVDTHIKNLREKLRSQKDTPQFIHTVWGVGYKFEVNQP</sequence>
<evidence type="ECO:0000256" key="8">
    <source>
        <dbReference type="ARBA" id="ARBA00023159"/>
    </source>
</evidence>
<evidence type="ECO:0000256" key="2">
    <source>
        <dbReference type="ARBA" id="ARBA00018672"/>
    </source>
</evidence>
<dbReference type="GO" id="GO:0006355">
    <property type="term" value="P:regulation of DNA-templated transcription"/>
    <property type="evidence" value="ECO:0007669"/>
    <property type="project" value="InterPro"/>
</dbReference>
<dbReference type="GO" id="GO:0000156">
    <property type="term" value="F:phosphorelay response regulator activity"/>
    <property type="evidence" value="ECO:0007669"/>
    <property type="project" value="TreeGrafter"/>
</dbReference>